<organism evidence="2">
    <name type="scientific">mine drainage metagenome</name>
    <dbReference type="NCBI Taxonomy" id="410659"/>
    <lineage>
        <taxon>unclassified sequences</taxon>
        <taxon>metagenomes</taxon>
        <taxon>ecological metagenomes</taxon>
    </lineage>
</organism>
<dbReference type="SUPFAM" id="SSF55298">
    <property type="entry name" value="YjgF-like"/>
    <property type="match status" value="1"/>
</dbReference>
<dbReference type="AlphaFoldDB" id="E6PWF7"/>
<dbReference type="CDD" id="cd06153">
    <property type="entry name" value="YjgF_YER057c_UK114_like_5"/>
    <property type="match status" value="1"/>
</dbReference>
<feature type="domain" description="Chorismatase FkbO/Hyg5-like N-terminal" evidence="1">
    <location>
        <begin position="69"/>
        <end position="223"/>
    </location>
</feature>
<dbReference type="Pfam" id="PF01042">
    <property type="entry name" value="Ribonuc_L-PSP"/>
    <property type="match status" value="1"/>
</dbReference>
<protein>
    <submittedName>
        <fullName evidence="2">Putative translation initiation inhibitor</fullName>
    </submittedName>
</protein>
<evidence type="ECO:0000313" key="2">
    <source>
        <dbReference type="EMBL" id="CBH99264.1"/>
    </source>
</evidence>
<comment type="caution">
    <text evidence="2">The sequence shown here is derived from an EMBL/GenBank/DDBJ whole genome shotgun (WGS) entry which is preliminary data.</text>
</comment>
<accession>E6PWF7</accession>
<dbReference type="EMBL" id="CABM01000070">
    <property type="protein sequence ID" value="CBH99264.1"/>
    <property type="molecule type" value="Genomic_DNA"/>
</dbReference>
<name>E6PWF7_9ZZZZ</name>
<dbReference type="Pfam" id="PF21168">
    <property type="entry name" value="FkbO_Hyg5-like_N"/>
    <property type="match status" value="1"/>
</dbReference>
<dbReference type="InterPro" id="IPR049368">
    <property type="entry name" value="FkbO_Hyg5-like_N"/>
</dbReference>
<reference evidence="2" key="1">
    <citation type="submission" date="2009-10" db="EMBL/GenBank/DDBJ databases">
        <title>Diversity of trophic interactions inside an arsenic-rich microbial ecosystem.</title>
        <authorList>
            <person name="Bertin P.N."/>
            <person name="Heinrich-Salmeron A."/>
            <person name="Pelletier E."/>
            <person name="Goulhen-Chollet F."/>
            <person name="Arsene-Ploetze F."/>
            <person name="Gallien S."/>
            <person name="Calteau A."/>
            <person name="Vallenet D."/>
            <person name="Casiot C."/>
            <person name="Chane-Woon-Ming B."/>
            <person name="Giloteaux L."/>
            <person name="Barakat M."/>
            <person name="Bonnefoy V."/>
            <person name="Bruneel O."/>
            <person name="Chandler M."/>
            <person name="Cleiss J."/>
            <person name="Duran R."/>
            <person name="Elbaz-Poulichet F."/>
            <person name="Fonknechten N."/>
            <person name="Lauga B."/>
            <person name="Mornico D."/>
            <person name="Ortet P."/>
            <person name="Schaeffer C."/>
            <person name="Siguier P."/>
            <person name="Alexander Thil Smith A."/>
            <person name="Van Dorsselaer A."/>
            <person name="Weissenbach J."/>
            <person name="Medigue C."/>
            <person name="Le Paslier D."/>
        </authorList>
    </citation>
    <scope>NUCLEOTIDE SEQUENCE</scope>
</reference>
<dbReference type="InterPro" id="IPR035959">
    <property type="entry name" value="RutC-like_sf"/>
</dbReference>
<evidence type="ECO:0000259" key="1">
    <source>
        <dbReference type="Pfam" id="PF21168"/>
    </source>
</evidence>
<proteinExistence type="predicted"/>
<dbReference type="Gene3D" id="3.30.1330.40">
    <property type="entry name" value="RutC-like"/>
    <property type="match status" value="1"/>
</dbReference>
<gene>
    <name evidence="2" type="ORF">CARN2_0446</name>
</gene>
<sequence length="375" mass="40080">MVATSPLQLLVLPASQLAAQPAAWLRNVLGVACFGGALPQALAGLDLPLAQVQVQALRQGAALSEAWSEVWIADAPLRAGAHGRLHWRCNEAVLFGVLTLVADEPETQHAPEIDASLLCESAAKALPPHTSRPSSPLRRATELAYDELFAAVETLGFPHLLRVWNHIPDINRESAGLEHYRQFNIGRQDAFLAHGRHVSGASVPSASALGAAGGAPLVVYFIAGRRPPVAIENPRQLSAYHYPADYGPRAPTFSRANLACIAGQSALFISGTASIVGHQTLHHGDVAEQTREILRNIEAVLRQAATQGGEGLTLQDLHYKVYVRHAADQPAIQAELEQVVGGEARALYLQADVCRVDLLVEIEAVALPTSPEFAC</sequence>
<dbReference type="InterPro" id="IPR006175">
    <property type="entry name" value="YjgF/YER057c/UK114"/>
</dbReference>